<evidence type="ECO:0000313" key="2">
    <source>
        <dbReference type="Proteomes" id="UP000028547"/>
    </source>
</evidence>
<proteinExistence type="predicted"/>
<accession>A0A084SUP9</accession>
<dbReference type="AlphaFoldDB" id="A0A084SUP9"/>
<evidence type="ECO:0000313" key="1">
    <source>
        <dbReference type="EMBL" id="KFA92184.1"/>
    </source>
</evidence>
<sequence>MKVLELSNLEDSLLLTFDGAFDQQAPLERELEPLLGDLERYADGWMPEIVEGKRRRKYSRSAFWKALEEKRHERGASIGLYRTTWPALEMWPRLNCPPLTPKLAILLEVQPLAFFSEAERCRLFVEMVRAWASHYPVTHAAAHSVADRGLAGSPDFGRDEKASQRDGFDKIYEVFWLNVFGPKLVETVGRERMLSTPAHRVEELPNGSVLLVTWPTVADFASQEARLAQARAHAHLRPDLDFDTILRTLHDRSAMLAPVKPRFPPDMAPLLSRVVDRAASYERQRRIAEFNAWQPPEPEEWRPADFALPTDVEDLERAREHYSTLAEHLVALLHSEVPSVFAAKPESLTDADFYFWREEFPKSRLREAIDEHAVPAIGAYLGEVLVRNLGGRWIPRQKLEEAQVLVGNRVWLPFVRARNYMRSRQSLLDYSLTHLYRVAERHAARVGPS</sequence>
<gene>
    <name evidence="1" type="ORF">Q664_18025</name>
</gene>
<dbReference type="Proteomes" id="UP000028547">
    <property type="component" value="Unassembled WGS sequence"/>
</dbReference>
<name>A0A084SUP9_9BACT</name>
<organism evidence="1 2">
    <name type="scientific">Archangium violaceum Cb vi76</name>
    <dbReference type="NCBI Taxonomy" id="1406225"/>
    <lineage>
        <taxon>Bacteria</taxon>
        <taxon>Pseudomonadati</taxon>
        <taxon>Myxococcota</taxon>
        <taxon>Myxococcia</taxon>
        <taxon>Myxococcales</taxon>
        <taxon>Cystobacterineae</taxon>
        <taxon>Archangiaceae</taxon>
        <taxon>Archangium</taxon>
    </lineage>
</organism>
<reference evidence="1 2" key="1">
    <citation type="submission" date="2014-07" db="EMBL/GenBank/DDBJ databases">
        <title>Draft Genome Sequence of Gephyronic Acid Producer, Cystobacter violaceus Strain Cb vi76.</title>
        <authorList>
            <person name="Stevens D.C."/>
            <person name="Young J."/>
            <person name="Carmichael R."/>
            <person name="Tan J."/>
            <person name="Taylor R.E."/>
        </authorList>
    </citation>
    <scope>NUCLEOTIDE SEQUENCE [LARGE SCALE GENOMIC DNA]</scope>
    <source>
        <strain evidence="1 2">Cb vi76</strain>
    </source>
</reference>
<protein>
    <submittedName>
        <fullName evidence="1">Uncharacterized protein</fullName>
    </submittedName>
</protein>
<comment type="caution">
    <text evidence="1">The sequence shown here is derived from an EMBL/GenBank/DDBJ whole genome shotgun (WGS) entry which is preliminary data.</text>
</comment>
<dbReference type="RefSeq" id="WP_043396237.1">
    <property type="nucleotide sequence ID" value="NZ_JPMI01000109.1"/>
</dbReference>
<dbReference type="EMBL" id="JPMI01000109">
    <property type="protein sequence ID" value="KFA92184.1"/>
    <property type="molecule type" value="Genomic_DNA"/>
</dbReference>